<name>A0A1D1XCW8_9ARAE</name>
<dbReference type="PANTHER" id="PTHR33429:SF2">
    <property type="entry name" value="OS01G0888850 PROTEIN"/>
    <property type="match status" value="1"/>
</dbReference>
<sequence length="339" mass="35841">VFPLSLLSLSKVAPNFSNYINPQPSLACPTAIFSHCLIISCSALGNRNLSLSLGEGVGLPPSSSWGFSSLSPLSSSSSYHFYHLLWVFWESSPPLVLPEAVLALLGFRSSPNLVISRSKRGRRETHKSSRPGSAKACNFSDFSACSRETQPWVLLLLCSTTSVIPVPLCSPLLKISPFRAPEEGKEEVKGRKNKARVPRFRRLPSTAMSSLPLPQLQPPPMAMSQQPNTPHYGGGSVGPVIAVLAVITILGVIAAMIGRLCAGGRIFGYGQYDVEGCIERRCSSCIDGGADPPPPPPPPHAFGAANGSAPPAPAPVEMAPQGAKQQGPEHPPQGAAEEP</sequence>
<protein>
    <submittedName>
        <fullName evidence="3">Uncharacterized protein</fullName>
    </submittedName>
</protein>
<feature type="transmembrane region" description="Helical" evidence="2">
    <location>
        <begin position="237"/>
        <end position="257"/>
    </location>
</feature>
<organism evidence="3">
    <name type="scientific">Anthurium amnicola</name>
    <dbReference type="NCBI Taxonomy" id="1678845"/>
    <lineage>
        <taxon>Eukaryota</taxon>
        <taxon>Viridiplantae</taxon>
        <taxon>Streptophyta</taxon>
        <taxon>Embryophyta</taxon>
        <taxon>Tracheophyta</taxon>
        <taxon>Spermatophyta</taxon>
        <taxon>Magnoliopsida</taxon>
        <taxon>Liliopsida</taxon>
        <taxon>Araceae</taxon>
        <taxon>Pothoideae</taxon>
        <taxon>Potheae</taxon>
        <taxon>Anthurium</taxon>
    </lineage>
</organism>
<evidence type="ECO:0000256" key="1">
    <source>
        <dbReference type="SAM" id="MobiDB-lite"/>
    </source>
</evidence>
<feature type="region of interest" description="Disordered" evidence="1">
    <location>
        <begin position="289"/>
        <end position="339"/>
    </location>
</feature>
<feature type="compositionally biased region" description="Pro residues" evidence="1">
    <location>
        <begin position="291"/>
        <end position="300"/>
    </location>
</feature>
<accession>A0A1D1XCW8</accession>
<keyword evidence="2" id="KW-1133">Transmembrane helix</keyword>
<dbReference type="PANTHER" id="PTHR33429">
    <property type="entry name" value="OS02G0708000 PROTEIN-RELATED"/>
    <property type="match status" value="1"/>
</dbReference>
<proteinExistence type="predicted"/>
<feature type="non-terminal residue" evidence="3">
    <location>
        <position position="1"/>
    </location>
</feature>
<reference evidence="3" key="1">
    <citation type="submission" date="2015-07" db="EMBL/GenBank/DDBJ databases">
        <title>Transcriptome Assembly of Anthurium amnicola.</title>
        <authorList>
            <person name="Suzuki J."/>
        </authorList>
    </citation>
    <scope>NUCLEOTIDE SEQUENCE</scope>
</reference>
<dbReference type="EMBL" id="GDJX01027667">
    <property type="protein sequence ID" value="JAT40269.1"/>
    <property type="molecule type" value="Transcribed_RNA"/>
</dbReference>
<keyword evidence="2" id="KW-0812">Transmembrane</keyword>
<evidence type="ECO:0000256" key="2">
    <source>
        <dbReference type="SAM" id="Phobius"/>
    </source>
</evidence>
<keyword evidence="2" id="KW-0472">Membrane</keyword>
<dbReference type="AlphaFoldDB" id="A0A1D1XCW8"/>
<gene>
    <name evidence="3" type="ORF">g.2411</name>
</gene>
<evidence type="ECO:0000313" key="3">
    <source>
        <dbReference type="EMBL" id="JAT40269.1"/>
    </source>
</evidence>